<dbReference type="CDD" id="cd00096">
    <property type="entry name" value="Ig"/>
    <property type="match status" value="1"/>
</dbReference>
<feature type="signal peptide" evidence="4">
    <location>
        <begin position="1"/>
        <end position="23"/>
    </location>
</feature>
<dbReference type="OrthoDB" id="9998697at2759"/>
<feature type="compositionally biased region" description="Pro residues" evidence="2">
    <location>
        <begin position="1227"/>
        <end position="1241"/>
    </location>
</feature>
<feature type="compositionally biased region" description="Polar residues" evidence="2">
    <location>
        <begin position="1425"/>
        <end position="1444"/>
    </location>
</feature>
<dbReference type="EMBL" id="LUCM01007226">
    <property type="protein sequence ID" value="KAA0190289.1"/>
    <property type="molecule type" value="Genomic_DNA"/>
</dbReference>
<evidence type="ECO:0000256" key="1">
    <source>
        <dbReference type="ARBA" id="ARBA00023319"/>
    </source>
</evidence>
<evidence type="ECO:0000313" key="7">
    <source>
        <dbReference type="Proteomes" id="UP000728185"/>
    </source>
</evidence>
<feature type="compositionally biased region" description="Low complexity" evidence="2">
    <location>
        <begin position="1242"/>
        <end position="1268"/>
    </location>
</feature>
<feature type="compositionally biased region" description="Polar residues" evidence="2">
    <location>
        <begin position="1497"/>
        <end position="1514"/>
    </location>
</feature>
<keyword evidence="1" id="KW-0393">Immunoglobulin domain</keyword>
<feature type="chain" id="PRO_5034291100" evidence="4">
    <location>
        <begin position="24"/>
        <end position="1615"/>
    </location>
</feature>
<dbReference type="Gene3D" id="2.60.40.10">
    <property type="entry name" value="Immunoglobulins"/>
    <property type="match status" value="3"/>
</dbReference>
<proteinExistence type="predicted"/>
<keyword evidence="7" id="KW-1185">Reference proteome</keyword>
<dbReference type="Pfam" id="PF13927">
    <property type="entry name" value="Ig_3"/>
    <property type="match status" value="2"/>
</dbReference>
<gene>
    <name evidence="6" type="ORF">FBUS_02011</name>
</gene>
<dbReference type="PANTHER" id="PTHR10075:SF14">
    <property type="entry name" value="CELL ADHESION MOLECULE DSCAM2-RELATED"/>
    <property type="match status" value="1"/>
</dbReference>
<evidence type="ECO:0000256" key="4">
    <source>
        <dbReference type="SAM" id="SignalP"/>
    </source>
</evidence>
<feature type="domain" description="Ig-like" evidence="5">
    <location>
        <begin position="329"/>
        <end position="421"/>
    </location>
</feature>
<feature type="compositionally biased region" description="Basic residues" evidence="2">
    <location>
        <begin position="1350"/>
        <end position="1361"/>
    </location>
</feature>
<accession>A0A8E0RQ55</accession>
<dbReference type="InterPro" id="IPR013783">
    <property type="entry name" value="Ig-like_fold"/>
</dbReference>
<sequence>MSLWTSWMLCLFILSGIARWCESTVQIVPRFTSVPSSVSYFVPSAAEPDPVDLVCRAWPPNAKLYLLATQLPAPIQIAEHTPSSSTSVNVPRANSALLAIPPGLASQRYAVLTATQLSTVQSSNRPVSDQNLRSLITHETLVDAIRERPAAAPSDEVAVRLTVTSLADVRQLELMRLHCLVATAFGRLLSSPFHIIPTSLGEFPQSAVPTGLGNVPPPTRYSVEFLSNNIAVVDCNLPLNSFPIPTVQFELNGTVLDITGIHGDRYRQVLRHDGRRVSLLIHKVQAHDEGVYRCVVTNPLTGEKKYSPEETHLKLVVPTSPVQTRIVVPLASSSSRDQSFSKSQEIIVNEGQNITLFCIIQSAPPPTVATYPFDQNFTHDSRFQLDEKFGLLRINNVKPKDAGFYMCSDRHLTSTSQLRVNSRLRFEVKPQDVKIGRLGDGAQFKCASSDAQVTPYWLFNGQPKTNTGIGRENTLTITNVTANDLGVYQCVAHRKSIKLLEDEWLSASATLTLESDTLVRTPEELGAFTPKNPQPMVDVTPEVTTKELTPKAEAVYDNLAVYLVWQPLRPELSGIEQTSKEVEYRVEYSVQTSPVEEQRNSPNVTRPVAALVGLVGHEAVRWSDPSPLKQPTSTPYAYVTGEPLKPSKRYRFRIIAVDPSTGVSLAPPSDWSNVVSMEHISMVEPPQIKMVRPLSKGRIHLMWIFDGAGESSRKSTDPLDVSATAPVSGSSHITTSSDSFLGFEPDSGAFVPDHFLVLARPFVKPKSDSGGSYEYGAYWATRINGSEAREGMLTGLNRTASYQVIVYGVRGDGDRRQITRFSKAAYVNLANADYTGPYSLLRSLINNRLMYIILGGVAAIMFFVVFVCILLCVCRQRRDRRESSQRKKQNGFVQNYKDTTQYMPVSTTDGNQSMAGLNNPSSGAGTMMMMSNLQCSAFSDHSTSNHGGGAQVMNGALQQQQQQQAELKQQQQQQLYLQHQQQQQADQYAAAMAMSKELMQQQQQQSMLGSQIHLHQSNQPNPMVYHHPQHHQSHHSLLFPSSGPMNQVPHAQMYQSGTLPGGPRYMRQGFAGAHHQFGSQQPLNRATTPAQQGMMDGMMEYHMQTGVYAHQQPQLPPVPHPQNTDMPPHHLMLNGTQRSMGYYPGPMTPSGTSLKREPPTGGSLQDGSAYGTLLQRGQLTGSMIHDPSVGPMSPPVGYAAQYYHGSQQALHMGQNMYPSGMASPQPVHGPPVYSPPPPPPLAQQQQQQQAMFGSPQQQPGYPAYYGQAFSPQPEHPMGHNPHGFGPTDGESIYSYFSQQEMGQSNAHQPLNPLPEENQTGTGAGFVDSGMQTADGGNGTGPEGSPAGGGSHRHHRRRRRKQQQQQQRTTGELGNGSNGLNDQDGEGAAGEGTQFGEAHSNPQLDEQGPSFGREMNAAKRHHSISAGTYSDADPNSAQQSFSMSHDGSRPGYMRFGKLMNDSPQRGQMPPPNQPPPPPPAVALGLPMPGLVNGGGGIMSSQEHSNMQHNSPNNYGADSLSRRPNGVPPLGASGTPVTGAYSASGPGLLVGPPPRIRDYSEYGIPRGIGLPPTPSAPAGGGQPQPPQHNVLMGNSAVVQHGHGNMMMYEGRYREGQA</sequence>
<keyword evidence="4" id="KW-0732">Signal</keyword>
<dbReference type="Proteomes" id="UP000728185">
    <property type="component" value="Unassembled WGS sequence"/>
</dbReference>
<feature type="compositionally biased region" description="Gly residues" evidence="2">
    <location>
        <begin position="1335"/>
        <end position="1349"/>
    </location>
</feature>
<dbReference type="SMART" id="SM00409">
    <property type="entry name" value="IG"/>
    <property type="match status" value="3"/>
</dbReference>
<keyword evidence="3" id="KW-1133">Transmembrane helix</keyword>
<dbReference type="PROSITE" id="PS50835">
    <property type="entry name" value="IG_LIKE"/>
    <property type="match status" value="3"/>
</dbReference>
<name>A0A8E0RQ55_9TREM</name>
<reference evidence="6" key="1">
    <citation type="submission" date="2019-05" db="EMBL/GenBank/DDBJ databases">
        <title>Annotation for the trematode Fasciolopsis buski.</title>
        <authorList>
            <person name="Choi Y.-J."/>
        </authorList>
    </citation>
    <scope>NUCLEOTIDE SEQUENCE</scope>
    <source>
        <strain evidence="6">HT</strain>
        <tissue evidence="6">Whole worm</tissue>
    </source>
</reference>
<evidence type="ECO:0000259" key="5">
    <source>
        <dbReference type="PROSITE" id="PS50835"/>
    </source>
</evidence>
<feature type="region of interest" description="Disordered" evidence="2">
    <location>
        <begin position="1425"/>
        <end position="1588"/>
    </location>
</feature>
<feature type="domain" description="Ig-like" evidence="5">
    <location>
        <begin position="216"/>
        <end position="307"/>
    </location>
</feature>
<feature type="domain" description="Ig-like" evidence="5">
    <location>
        <begin position="430"/>
        <end position="512"/>
    </location>
</feature>
<dbReference type="InterPro" id="IPR036179">
    <property type="entry name" value="Ig-like_dom_sf"/>
</dbReference>
<comment type="caution">
    <text evidence="6">The sequence shown here is derived from an EMBL/GenBank/DDBJ whole genome shotgun (WGS) entry which is preliminary data.</text>
</comment>
<dbReference type="SMART" id="SM00408">
    <property type="entry name" value="IGc2"/>
    <property type="match status" value="3"/>
</dbReference>
<feature type="region of interest" description="Disordered" evidence="2">
    <location>
        <begin position="1216"/>
        <end position="1410"/>
    </location>
</feature>
<dbReference type="SUPFAM" id="SSF48726">
    <property type="entry name" value="Immunoglobulin"/>
    <property type="match status" value="3"/>
</dbReference>
<evidence type="ECO:0000313" key="6">
    <source>
        <dbReference type="EMBL" id="KAA0190289.1"/>
    </source>
</evidence>
<dbReference type="PANTHER" id="PTHR10075">
    <property type="entry name" value="BASIGIN RELATED"/>
    <property type="match status" value="1"/>
</dbReference>
<feature type="compositionally biased region" description="Polar residues" evidence="2">
    <location>
        <begin position="1294"/>
        <end position="1308"/>
    </location>
</feature>
<feature type="compositionally biased region" description="Low complexity" evidence="2">
    <location>
        <begin position="1480"/>
        <end position="1489"/>
    </location>
</feature>
<organism evidence="6 7">
    <name type="scientific">Fasciolopsis buskii</name>
    <dbReference type="NCBI Taxonomy" id="27845"/>
    <lineage>
        <taxon>Eukaryota</taxon>
        <taxon>Metazoa</taxon>
        <taxon>Spiralia</taxon>
        <taxon>Lophotrochozoa</taxon>
        <taxon>Platyhelminthes</taxon>
        <taxon>Trematoda</taxon>
        <taxon>Digenea</taxon>
        <taxon>Plagiorchiida</taxon>
        <taxon>Echinostomata</taxon>
        <taxon>Echinostomatoidea</taxon>
        <taxon>Fasciolidae</taxon>
        <taxon>Fasciolopsis</taxon>
    </lineage>
</organism>
<evidence type="ECO:0000256" key="2">
    <source>
        <dbReference type="SAM" id="MobiDB-lite"/>
    </source>
</evidence>
<dbReference type="InterPro" id="IPR003599">
    <property type="entry name" value="Ig_sub"/>
</dbReference>
<feature type="compositionally biased region" description="Pro residues" evidence="2">
    <location>
        <begin position="1467"/>
        <end position="1479"/>
    </location>
</feature>
<keyword evidence="3" id="KW-0472">Membrane</keyword>
<protein>
    <submittedName>
        <fullName evidence="6">Cell adhesion molecule /down-regulated by oncogene</fullName>
    </submittedName>
</protein>
<feature type="transmembrane region" description="Helical" evidence="3">
    <location>
        <begin position="849"/>
        <end position="874"/>
    </location>
</feature>
<keyword evidence="3" id="KW-0812">Transmembrane</keyword>
<evidence type="ECO:0000256" key="3">
    <source>
        <dbReference type="SAM" id="Phobius"/>
    </source>
</evidence>
<dbReference type="InterPro" id="IPR007110">
    <property type="entry name" value="Ig-like_dom"/>
</dbReference>
<dbReference type="InterPro" id="IPR003598">
    <property type="entry name" value="Ig_sub2"/>
</dbReference>